<sequence>MRQLASKLNAATCIRKSKAAADVSTFISEISALLPSILPPSVTLSFFLSLSESDSQSQSLTRSFHTLLFVFPFSFTSQSKSPNNVVAYS</sequence>
<organism evidence="1 2">
    <name type="scientific">Crotalaria pallida</name>
    <name type="common">Smooth rattlebox</name>
    <name type="synonym">Crotalaria striata</name>
    <dbReference type="NCBI Taxonomy" id="3830"/>
    <lineage>
        <taxon>Eukaryota</taxon>
        <taxon>Viridiplantae</taxon>
        <taxon>Streptophyta</taxon>
        <taxon>Embryophyta</taxon>
        <taxon>Tracheophyta</taxon>
        <taxon>Spermatophyta</taxon>
        <taxon>Magnoliopsida</taxon>
        <taxon>eudicotyledons</taxon>
        <taxon>Gunneridae</taxon>
        <taxon>Pentapetalae</taxon>
        <taxon>rosids</taxon>
        <taxon>fabids</taxon>
        <taxon>Fabales</taxon>
        <taxon>Fabaceae</taxon>
        <taxon>Papilionoideae</taxon>
        <taxon>50 kb inversion clade</taxon>
        <taxon>genistoids sensu lato</taxon>
        <taxon>core genistoids</taxon>
        <taxon>Crotalarieae</taxon>
        <taxon>Crotalaria</taxon>
    </lineage>
</organism>
<name>A0AAN9EQA1_CROPI</name>
<dbReference type="AlphaFoldDB" id="A0AAN9EQA1"/>
<proteinExistence type="predicted"/>
<dbReference type="EMBL" id="JAYWIO010000005">
    <property type="protein sequence ID" value="KAK7261283.1"/>
    <property type="molecule type" value="Genomic_DNA"/>
</dbReference>
<comment type="caution">
    <text evidence="1">The sequence shown here is derived from an EMBL/GenBank/DDBJ whole genome shotgun (WGS) entry which is preliminary data.</text>
</comment>
<keyword evidence="2" id="KW-1185">Reference proteome</keyword>
<gene>
    <name evidence="1" type="ORF">RIF29_27592</name>
</gene>
<accession>A0AAN9EQA1</accession>
<reference evidence="1 2" key="1">
    <citation type="submission" date="2024-01" db="EMBL/GenBank/DDBJ databases">
        <title>The genomes of 5 underutilized Papilionoideae crops provide insights into root nodulation and disease resistanc.</title>
        <authorList>
            <person name="Yuan L."/>
        </authorList>
    </citation>
    <scope>NUCLEOTIDE SEQUENCE [LARGE SCALE GENOMIC DNA]</scope>
    <source>
        <strain evidence="1">ZHUSHIDOU_FW_LH</strain>
        <tissue evidence="1">Leaf</tissue>
    </source>
</reference>
<protein>
    <submittedName>
        <fullName evidence="1">Uncharacterized protein</fullName>
    </submittedName>
</protein>
<dbReference type="Proteomes" id="UP001372338">
    <property type="component" value="Unassembled WGS sequence"/>
</dbReference>
<evidence type="ECO:0000313" key="1">
    <source>
        <dbReference type="EMBL" id="KAK7261283.1"/>
    </source>
</evidence>
<evidence type="ECO:0000313" key="2">
    <source>
        <dbReference type="Proteomes" id="UP001372338"/>
    </source>
</evidence>